<dbReference type="RefSeq" id="WP_116065613.1">
    <property type="nucleotide sequence ID" value="NZ_QRDZ01000052.1"/>
</dbReference>
<accession>A0A3D9HU13</accession>
<dbReference type="InterPro" id="IPR007837">
    <property type="entry name" value="DinB"/>
</dbReference>
<reference evidence="4 5" key="1">
    <citation type="submission" date="2018-07" db="EMBL/GenBank/DDBJ databases">
        <title>Genomic Encyclopedia of Type Strains, Phase III (KMG-III): the genomes of soil and plant-associated and newly described type strains.</title>
        <authorList>
            <person name="Whitman W."/>
        </authorList>
    </citation>
    <scope>NUCLEOTIDE SEQUENCE [LARGE SCALE GENOMIC DNA]</scope>
    <source>
        <strain evidence="4 5">CECT 7287</strain>
    </source>
</reference>
<evidence type="ECO:0000313" key="4">
    <source>
        <dbReference type="EMBL" id="RED53013.1"/>
    </source>
</evidence>
<keyword evidence="2 3" id="KW-0479">Metal-binding</keyword>
<keyword evidence="5" id="KW-1185">Reference proteome</keyword>
<dbReference type="SUPFAM" id="SSF109854">
    <property type="entry name" value="DinB/YfiT-like putative metalloenzymes"/>
    <property type="match status" value="1"/>
</dbReference>
<feature type="binding site" evidence="3">
    <location>
        <position position="124"/>
    </location>
    <ligand>
        <name>a divalent metal cation</name>
        <dbReference type="ChEBI" id="CHEBI:60240"/>
    </ligand>
</feature>
<evidence type="ECO:0000256" key="1">
    <source>
        <dbReference type="ARBA" id="ARBA00008635"/>
    </source>
</evidence>
<comment type="caution">
    <text evidence="4">The sequence shown here is derived from an EMBL/GenBank/DDBJ whole genome shotgun (WGS) entry which is preliminary data.</text>
</comment>
<dbReference type="Gene3D" id="1.20.120.450">
    <property type="entry name" value="dinb family like domain"/>
    <property type="match status" value="1"/>
</dbReference>
<evidence type="ECO:0000256" key="2">
    <source>
        <dbReference type="ARBA" id="ARBA00022723"/>
    </source>
</evidence>
<protein>
    <submittedName>
        <fullName evidence="4">Putative damage-inducible protein DinB</fullName>
    </submittedName>
</protein>
<dbReference type="Pfam" id="PF05163">
    <property type="entry name" value="DinB"/>
    <property type="match status" value="1"/>
</dbReference>
<evidence type="ECO:0000256" key="3">
    <source>
        <dbReference type="PIRSR" id="PIRSR607837-1"/>
    </source>
</evidence>
<dbReference type="Proteomes" id="UP000256977">
    <property type="component" value="Unassembled WGS sequence"/>
</dbReference>
<dbReference type="InterPro" id="IPR034660">
    <property type="entry name" value="DinB/YfiT-like"/>
</dbReference>
<evidence type="ECO:0000313" key="5">
    <source>
        <dbReference type="Proteomes" id="UP000256977"/>
    </source>
</evidence>
<dbReference type="EMBL" id="QRDZ01000052">
    <property type="protein sequence ID" value="RED53013.1"/>
    <property type="molecule type" value="Genomic_DNA"/>
</dbReference>
<proteinExistence type="inferred from homology"/>
<organism evidence="4 5">
    <name type="scientific">Cohnella phaseoli</name>
    <dbReference type="NCBI Taxonomy" id="456490"/>
    <lineage>
        <taxon>Bacteria</taxon>
        <taxon>Bacillati</taxon>
        <taxon>Bacillota</taxon>
        <taxon>Bacilli</taxon>
        <taxon>Bacillales</taxon>
        <taxon>Paenibacillaceae</taxon>
        <taxon>Cohnella</taxon>
    </lineage>
</organism>
<feature type="binding site" evidence="3">
    <location>
        <position position="48"/>
    </location>
    <ligand>
        <name>a divalent metal cation</name>
        <dbReference type="ChEBI" id="CHEBI:60240"/>
    </ligand>
</feature>
<name>A0A3D9HU13_9BACL</name>
<feature type="binding site" evidence="3">
    <location>
        <position position="128"/>
    </location>
    <ligand>
        <name>a divalent metal cation</name>
        <dbReference type="ChEBI" id="CHEBI:60240"/>
    </ligand>
</feature>
<gene>
    <name evidence="4" type="ORF">DFP98_15221</name>
</gene>
<dbReference type="GO" id="GO:0046872">
    <property type="term" value="F:metal ion binding"/>
    <property type="evidence" value="ECO:0007669"/>
    <property type="project" value="UniProtKB-KW"/>
</dbReference>
<dbReference type="AlphaFoldDB" id="A0A3D9HU13"/>
<comment type="similarity">
    <text evidence="1">Belongs to the DinB family.</text>
</comment>
<dbReference type="OrthoDB" id="119432at2"/>
<sequence length="163" mass="18332">MFATIEAFAAEWESEAKLTDRVLSALTDDSLQQAIVADRRTLGTLAWHLVTSLRYMTALGLDFEAGEQEQPDRAVAIAEEYRRICSAMLEAVRTQWCDASLKETQTIMGEEWGNGDSLRFTLMHQAHHRGQITVLMRQAGLRPPEIYGPTYESWVDKGMAPLA</sequence>